<organism evidence="2 3">
    <name type="scientific">Caenorhabditis briggsae</name>
    <dbReference type="NCBI Taxonomy" id="6238"/>
    <lineage>
        <taxon>Eukaryota</taxon>
        <taxon>Metazoa</taxon>
        <taxon>Ecdysozoa</taxon>
        <taxon>Nematoda</taxon>
        <taxon>Chromadorea</taxon>
        <taxon>Rhabditida</taxon>
        <taxon>Rhabditina</taxon>
        <taxon>Rhabditomorpha</taxon>
        <taxon>Rhabditoidea</taxon>
        <taxon>Rhabditidae</taxon>
        <taxon>Peloderinae</taxon>
        <taxon>Caenorhabditis</taxon>
    </lineage>
</organism>
<dbReference type="EMBL" id="CP090892">
    <property type="protein sequence ID" value="ULU06272.1"/>
    <property type="molecule type" value="Genomic_DNA"/>
</dbReference>
<proteinExistence type="predicted"/>
<accession>A0AAE9DMC6</accession>
<keyword evidence="1" id="KW-0732">Signal</keyword>
<evidence type="ECO:0000313" key="2">
    <source>
        <dbReference type="EMBL" id="ULU06272.1"/>
    </source>
</evidence>
<reference evidence="2 3" key="1">
    <citation type="submission" date="2022-05" db="EMBL/GenBank/DDBJ databases">
        <title>Chromosome-level reference genomes for two strains of Caenorhabditis briggsae: an improved platform for comparative genomics.</title>
        <authorList>
            <person name="Stevens L."/>
            <person name="Andersen E.C."/>
        </authorList>
    </citation>
    <scope>NUCLEOTIDE SEQUENCE [LARGE SCALE GENOMIC DNA]</scope>
    <source>
        <strain evidence="2">QX1410_ONT</strain>
        <tissue evidence="2">Whole-organism</tissue>
    </source>
</reference>
<gene>
    <name evidence="2" type="ORF">L3Y34_018261</name>
</gene>
<evidence type="ECO:0000256" key="1">
    <source>
        <dbReference type="SAM" id="SignalP"/>
    </source>
</evidence>
<dbReference type="Proteomes" id="UP000827892">
    <property type="component" value="Chromosome II"/>
</dbReference>
<feature type="signal peptide" evidence="1">
    <location>
        <begin position="1"/>
        <end position="17"/>
    </location>
</feature>
<name>A0AAE9DMC6_CAEBR</name>
<evidence type="ECO:0000313" key="3">
    <source>
        <dbReference type="Proteomes" id="UP000827892"/>
    </source>
</evidence>
<protein>
    <submittedName>
        <fullName evidence="2">Uncharacterized protein</fullName>
    </submittedName>
</protein>
<dbReference type="AlphaFoldDB" id="A0AAE9DMC6"/>
<dbReference type="PROSITE" id="PS51257">
    <property type="entry name" value="PROKAR_LIPOPROTEIN"/>
    <property type="match status" value="1"/>
</dbReference>
<feature type="chain" id="PRO_5041932911" evidence="1">
    <location>
        <begin position="18"/>
        <end position="212"/>
    </location>
</feature>
<sequence>MIREVINGLMIIGMVSASCFVCSSPNIENHYGSFFENPREIQHSYIGRVIDCEKNEFKTQDCSGPCFSLNVSSSTIDSDFGTSYGCSTGIIPDDVDTDENCSTKTISIRTSPVYSVTATFCLCSENNCNPPIHPMIKSRSKPLKSVAGKTVYAANQEELSNGYYTVLKLHLKADLHQHVLIFGFVMLQCTYNGPEVKLRSHIDNLFAPKQAL</sequence>